<reference evidence="2" key="1">
    <citation type="submission" date="2019-08" db="EMBL/GenBank/DDBJ databases">
        <authorList>
            <person name="Kucharzyk K."/>
            <person name="Murdoch R.W."/>
            <person name="Higgins S."/>
            <person name="Loffler F."/>
        </authorList>
    </citation>
    <scope>NUCLEOTIDE SEQUENCE</scope>
</reference>
<protein>
    <submittedName>
        <fullName evidence="2">Uncharacterized protein</fullName>
    </submittedName>
</protein>
<accession>A0A645C1X0</accession>
<gene>
    <name evidence="2" type="ORF">SDC9_118597</name>
</gene>
<name>A0A645C1X0_9ZZZZ</name>
<keyword evidence="1" id="KW-0472">Membrane</keyword>
<keyword evidence="1" id="KW-1133">Transmembrane helix</keyword>
<sequence>MSSIRYPQHDRKHSSPQYRNKSYLLLPYELIRYRQGAQLAKPSFQPSALVKLLPHRASLLQLLEPLLAYPDREELHPTLSPILGPIQVLTFLPLSLLADLLPLFLPSTSLPQRAYAQQFASPHFPSRSPLIYLLLSLFPAVNFQGFYLFLPIHTYRRAHQKYSLL</sequence>
<feature type="transmembrane region" description="Helical" evidence="1">
    <location>
        <begin position="130"/>
        <end position="150"/>
    </location>
</feature>
<proteinExistence type="predicted"/>
<evidence type="ECO:0000256" key="1">
    <source>
        <dbReference type="SAM" id="Phobius"/>
    </source>
</evidence>
<evidence type="ECO:0000313" key="2">
    <source>
        <dbReference type="EMBL" id="MPM71629.1"/>
    </source>
</evidence>
<feature type="transmembrane region" description="Helical" evidence="1">
    <location>
        <begin position="82"/>
        <end position="105"/>
    </location>
</feature>
<dbReference type="AlphaFoldDB" id="A0A645C1X0"/>
<dbReference type="EMBL" id="VSSQ01024235">
    <property type="protein sequence ID" value="MPM71629.1"/>
    <property type="molecule type" value="Genomic_DNA"/>
</dbReference>
<keyword evidence="1" id="KW-0812">Transmembrane</keyword>
<comment type="caution">
    <text evidence="2">The sequence shown here is derived from an EMBL/GenBank/DDBJ whole genome shotgun (WGS) entry which is preliminary data.</text>
</comment>
<organism evidence="2">
    <name type="scientific">bioreactor metagenome</name>
    <dbReference type="NCBI Taxonomy" id="1076179"/>
    <lineage>
        <taxon>unclassified sequences</taxon>
        <taxon>metagenomes</taxon>
        <taxon>ecological metagenomes</taxon>
    </lineage>
</organism>